<dbReference type="EMBL" id="FCOE02000077">
    <property type="protein sequence ID" value="SAL02242.1"/>
    <property type="molecule type" value="Genomic_DNA"/>
</dbReference>
<dbReference type="AlphaFoldDB" id="A0A158E5U5"/>
<comment type="caution">
    <text evidence="2">The sequence shown here is derived from an EMBL/GenBank/DDBJ whole genome shotgun (WGS) entry which is preliminary data.</text>
</comment>
<evidence type="ECO:0000313" key="2">
    <source>
        <dbReference type="EMBL" id="SAL02242.1"/>
    </source>
</evidence>
<organism evidence="2 3">
    <name type="scientific">Caballeronia pedi</name>
    <dbReference type="NCBI Taxonomy" id="1777141"/>
    <lineage>
        <taxon>Bacteria</taxon>
        <taxon>Pseudomonadati</taxon>
        <taxon>Pseudomonadota</taxon>
        <taxon>Betaproteobacteria</taxon>
        <taxon>Burkholderiales</taxon>
        <taxon>Burkholderiaceae</taxon>
        <taxon>Caballeronia</taxon>
    </lineage>
</organism>
<dbReference type="STRING" id="1777141.AWB80_08310"/>
<dbReference type="Pfam" id="PF09361">
    <property type="entry name" value="Phasin_2"/>
    <property type="match status" value="1"/>
</dbReference>
<reference evidence="2" key="1">
    <citation type="submission" date="2016-01" db="EMBL/GenBank/DDBJ databases">
        <authorList>
            <person name="Peeters C."/>
        </authorList>
    </citation>
    <scope>NUCLEOTIDE SEQUENCE [LARGE SCALE GENOMIC DNA]</scope>
    <source>
        <strain evidence="2">LMG 29323</strain>
    </source>
</reference>
<accession>A0A158E5U5</accession>
<feature type="domain" description="Phasin" evidence="1">
    <location>
        <begin position="14"/>
        <end position="101"/>
    </location>
</feature>
<keyword evidence="3" id="KW-1185">Reference proteome</keyword>
<proteinExistence type="predicted"/>
<protein>
    <submittedName>
        <fullName evidence="2">Phasin family protein</fullName>
    </submittedName>
</protein>
<evidence type="ECO:0000313" key="3">
    <source>
        <dbReference type="Proteomes" id="UP000054911"/>
    </source>
</evidence>
<evidence type="ECO:0000259" key="1">
    <source>
        <dbReference type="Pfam" id="PF09361"/>
    </source>
</evidence>
<dbReference type="Proteomes" id="UP000054911">
    <property type="component" value="Unassembled WGS sequence"/>
</dbReference>
<dbReference type="InterPro" id="IPR018968">
    <property type="entry name" value="Phasin"/>
</dbReference>
<dbReference type="OrthoDB" id="9110675at2"/>
<name>A0A158E5U5_9BURK</name>
<sequence>MFQYPSYFAYQIPSIARANLQVFFNVTGRFASGLQALTELNLQMVRKVVEESNTLRRAGDEAGAGDVLGWQSIMLAQFPQKAASYGQHMISIITSTQDDIIGEVRSQYKRNGITFNEAAKVAANDAQSAVQSSGELVTNLAETASDAARGTGGAILDANGEIAKTVRTPTRHSG</sequence>
<gene>
    <name evidence="2" type="ORF">AWB80_08310</name>
</gene>
<dbReference type="RefSeq" id="WP_061180460.1">
    <property type="nucleotide sequence ID" value="NZ_FCOE02000077.1"/>
</dbReference>